<reference evidence="2 3" key="1">
    <citation type="journal article" date="2014" name="Genome Announc.">
        <title>Whole-Genome Sequence of Streptococcus suis Serotype 4 Reference Strain 6407.</title>
        <authorList>
            <person name="Wang K."/>
            <person name="Chen J."/>
            <person name="Yao H."/>
            <person name="Lu C."/>
        </authorList>
    </citation>
    <scope>NUCLEOTIDE SEQUENCE [LARGE SCALE GENOMIC DNA]</scope>
    <source>
        <strain evidence="2">6407</strain>
    </source>
</reference>
<dbReference type="InterPro" id="IPR021690">
    <property type="entry name" value="DUF3272"/>
</dbReference>
<proteinExistence type="predicted"/>
<keyword evidence="1" id="KW-0812">Transmembrane</keyword>
<keyword evidence="1" id="KW-1133">Transmembrane helix</keyword>
<organism evidence="2 3">
    <name type="scientific">Streptococcus suis 6407</name>
    <dbReference type="NCBI Taxonomy" id="1214179"/>
    <lineage>
        <taxon>Bacteria</taxon>
        <taxon>Bacillati</taxon>
        <taxon>Bacillota</taxon>
        <taxon>Bacilli</taxon>
        <taxon>Lactobacillales</taxon>
        <taxon>Streptococcaceae</taxon>
        <taxon>Streptococcus</taxon>
    </lineage>
</organism>
<dbReference type="GeneID" id="8154105"/>
<dbReference type="Pfam" id="PF11676">
    <property type="entry name" value="DUF3272"/>
    <property type="match status" value="1"/>
</dbReference>
<name>A0A075SFC6_STRSU</name>
<dbReference type="AlphaFoldDB" id="A0A075SFC6"/>
<sequence>MKLPQFLFLAITTILAVYFMNASILTGDFLIAGIYAFIAYRNLHFAYKVTKFIRLVEKQTKK</sequence>
<feature type="transmembrane region" description="Helical" evidence="1">
    <location>
        <begin position="6"/>
        <end position="38"/>
    </location>
</feature>
<dbReference type="PATRIC" id="fig|1214179.4.peg.1675"/>
<dbReference type="RefSeq" id="WP_002936839.1">
    <property type="nucleotide sequence ID" value="NZ_ALLE01000013.1"/>
</dbReference>
<evidence type="ECO:0000313" key="2">
    <source>
        <dbReference type="EMBL" id="AIG44052.1"/>
    </source>
</evidence>
<dbReference type="Proteomes" id="UP000028185">
    <property type="component" value="Chromosome"/>
</dbReference>
<protein>
    <submittedName>
        <fullName evidence="2">Multidrug ABC transporter ATPase</fullName>
    </submittedName>
</protein>
<evidence type="ECO:0000313" key="3">
    <source>
        <dbReference type="Proteomes" id="UP000028185"/>
    </source>
</evidence>
<dbReference type="HOGENOM" id="CLU_2902180_0_0_9"/>
<keyword evidence="1" id="KW-0472">Membrane</keyword>
<gene>
    <name evidence="2" type="ORF">ID09_08475</name>
</gene>
<evidence type="ECO:0000256" key="1">
    <source>
        <dbReference type="SAM" id="Phobius"/>
    </source>
</evidence>
<accession>A0A075SFC6</accession>
<dbReference type="EMBL" id="CP008921">
    <property type="protein sequence ID" value="AIG44052.1"/>
    <property type="molecule type" value="Genomic_DNA"/>
</dbReference>